<evidence type="ECO:0000256" key="9">
    <source>
        <dbReference type="ARBA" id="ARBA00038120"/>
    </source>
</evidence>
<evidence type="ECO:0000313" key="13">
    <source>
        <dbReference type="EMBL" id="MBB6694138.1"/>
    </source>
</evidence>
<keyword evidence="14" id="KW-1185">Reference proteome</keyword>
<comment type="similarity">
    <text evidence="9">Belongs to the glycosyltransferase 2 family. CrtQ subfamily.</text>
</comment>
<dbReference type="GO" id="GO:0005886">
    <property type="term" value="C:plasma membrane"/>
    <property type="evidence" value="ECO:0007669"/>
    <property type="project" value="UniProtKB-SubCell"/>
</dbReference>
<feature type="domain" description="Glycosyltransferase 2-like" evidence="12">
    <location>
        <begin position="66"/>
        <end position="169"/>
    </location>
</feature>
<proteinExistence type="inferred from homology"/>
<keyword evidence="3" id="KW-0328">Glycosyltransferase</keyword>
<evidence type="ECO:0000256" key="8">
    <source>
        <dbReference type="ARBA" id="ARBA00037904"/>
    </source>
</evidence>
<evidence type="ECO:0000256" key="1">
    <source>
        <dbReference type="ARBA" id="ARBA00004236"/>
    </source>
</evidence>
<comment type="subcellular location">
    <subcellularLocation>
        <location evidence="1">Cell membrane</location>
    </subcellularLocation>
</comment>
<dbReference type="InterPro" id="IPR029044">
    <property type="entry name" value="Nucleotide-diphossugar_trans"/>
</dbReference>
<evidence type="ECO:0000256" key="11">
    <source>
        <dbReference type="SAM" id="MobiDB-lite"/>
    </source>
</evidence>
<comment type="pathway">
    <text evidence="8">Carotenoid biosynthesis; staphyloxanthin biosynthesis; staphyloxanthin from farnesyl diphosphate: step 4/5.</text>
</comment>
<evidence type="ECO:0000256" key="4">
    <source>
        <dbReference type="ARBA" id="ARBA00022679"/>
    </source>
</evidence>
<dbReference type="EMBL" id="JACJVR010000086">
    <property type="protein sequence ID" value="MBB6694138.1"/>
    <property type="molecule type" value="Genomic_DNA"/>
</dbReference>
<evidence type="ECO:0000256" key="2">
    <source>
        <dbReference type="ARBA" id="ARBA00022475"/>
    </source>
</evidence>
<dbReference type="PANTHER" id="PTHR43646:SF2">
    <property type="entry name" value="GLYCOSYLTRANSFERASE 2-LIKE DOMAIN-CONTAINING PROTEIN"/>
    <property type="match status" value="1"/>
</dbReference>
<accession>A0A841U4V4</accession>
<dbReference type="SUPFAM" id="SSF53448">
    <property type="entry name" value="Nucleotide-diphospho-sugar transferases"/>
    <property type="match status" value="1"/>
</dbReference>
<dbReference type="GO" id="GO:0016757">
    <property type="term" value="F:glycosyltransferase activity"/>
    <property type="evidence" value="ECO:0007669"/>
    <property type="project" value="UniProtKB-KW"/>
</dbReference>
<evidence type="ECO:0000256" key="3">
    <source>
        <dbReference type="ARBA" id="ARBA00022676"/>
    </source>
</evidence>
<feature type="compositionally biased region" description="Basic residues" evidence="11">
    <location>
        <begin position="19"/>
        <end position="40"/>
    </location>
</feature>
<keyword evidence="4 13" id="KW-0808">Transferase</keyword>
<evidence type="ECO:0000256" key="5">
    <source>
        <dbReference type="ARBA" id="ARBA00022746"/>
    </source>
</evidence>
<dbReference type="AlphaFoldDB" id="A0A841U4V4"/>
<dbReference type="Pfam" id="PF00535">
    <property type="entry name" value="Glycos_transf_2"/>
    <property type="match status" value="1"/>
</dbReference>
<comment type="function">
    <text evidence="7">Catalyzes the glycosylation of 4,4'-diaponeurosporenoate, i.e. the esterification of glucose at the C1'' position with the carboxyl group of 4,4'-diaponeurosporenic acid, to form glycosyl-4,4'-diaponeurosporenoate. This is a step in the biosynthesis of staphyloxanthin, an orange pigment present in most staphylococci strains.</text>
</comment>
<keyword evidence="2" id="KW-1003">Cell membrane</keyword>
<protein>
    <recommendedName>
        <fullName evidence="10">4,4'-diaponeurosporenoate glycosyltransferase</fullName>
    </recommendedName>
</protein>
<dbReference type="GO" id="GO:0016117">
    <property type="term" value="P:carotenoid biosynthetic process"/>
    <property type="evidence" value="ECO:0007669"/>
    <property type="project" value="UniProtKB-KW"/>
</dbReference>
<gene>
    <name evidence="13" type="ORF">H7B90_22300</name>
</gene>
<dbReference type="PANTHER" id="PTHR43646">
    <property type="entry name" value="GLYCOSYLTRANSFERASE"/>
    <property type="match status" value="1"/>
</dbReference>
<feature type="region of interest" description="Disordered" evidence="11">
    <location>
        <begin position="1"/>
        <end position="50"/>
    </location>
</feature>
<evidence type="ECO:0000313" key="14">
    <source>
        <dbReference type="Proteomes" id="UP000553776"/>
    </source>
</evidence>
<evidence type="ECO:0000256" key="6">
    <source>
        <dbReference type="ARBA" id="ARBA00023136"/>
    </source>
</evidence>
<organism evidence="13 14">
    <name type="scientific">Cohnella xylanilytica</name>
    <dbReference type="NCBI Taxonomy" id="557555"/>
    <lineage>
        <taxon>Bacteria</taxon>
        <taxon>Bacillati</taxon>
        <taxon>Bacillota</taxon>
        <taxon>Bacilli</taxon>
        <taxon>Bacillales</taxon>
        <taxon>Paenibacillaceae</taxon>
        <taxon>Cohnella</taxon>
    </lineage>
</organism>
<dbReference type="Gene3D" id="3.90.550.10">
    <property type="entry name" value="Spore Coat Polysaccharide Biosynthesis Protein SpsA, Chain A"/>
    <property type="match status" value="1"/>
</dbReference>
<name>A0A841U4V4_9BACL</name>
<reference evidence="13 14" key="1">
    <citation type="submission" date="2020-08" db="EMBL/GenBank/DDBJ databases">
        <title>Cohnella phylogeny.</title>
        <authorList>
            <person name="Dunlap C."/>
        </authorList>
    </citation>
    <scope>NUCLEOTIDE SEQUENCE [LARGE SCALE GENOMIC DNA]</scope>
    <source>
        <strain evidence="13 14">DSM 25239</strain>
    </source>
</reference>
<dbReference type="Proteomes" id="UP000553776">
    <property type="component" value="Unassembled WGS sequence"/>
</dbReference>
<sequence length="303" mass="32912">MYADARAGGGGRRLASKIGKGRRRSPVAATRKRRSRRRPVPVRGGAESPLRGEPAAYVPWTAPYVSVIVPVMNEKRTLARVLREASAVHPSTEVIVVANGSTDGSLKIARDSGARVLVFDRPLGHDVGRAIGAREAQGQILLFIDADMVIPASALRDFVQAVANGTDVALNDYSGPTRREAVHSVVLAKHALNALLERPDLEGASMTAVPHAVSRRALETIGPAALAVPPLAHTMAIHSKLAVRRVRHVDVGQLNPLRVKRERHNSLEPLIVGDHLEAIQWLVRQTDDRGGRDDGTRKRWMVR</sequence>
<evidence type="ECO:0000256" key="10">
    <source>
        <dbReference type="ARBA" id="ARBA00040345"/>
    </source>
</evidence>
<evidence type="ECO:0000259" key="12">
    <source>
        <dbReference type="Pfam" id="PF00535"/>
    </source>
</evidence>
<evidence type="ECO:0000256" key="7">
    <source>
        <dbReference type="ARBA" id="ARBA00037281"/>
    </source>
</evidence>
<keyword evidence="5" id="KW-0125">Carotenoid biosynthesis</keyword>
<comment type="caution">
    <text evidence="13">The sequence shown here is derived from an EMBL/GenBank/DDBJ whole genome shotgun (WGS) entry which is preliminary data.</text>
</comment>
<dbReference type="InterPro" id="IPR001173">
    <property type="entry name" value="Glyco_trans_2-like"/>
</dbReference>
<keyword evidence="6" id="KW-0472">Membrane</keyword>